<dbReference type="Proteomes" id="UP000188532">
    <property type="component" value="Unassembled WGS sequence"/>
</dbReference>
<feature type="region of interest" description="Disordered" evidence="1">
    <location>
        <begin position="1"/>
        <end position="57"/>
    </location>
</feature>
<gene>
    <name evidence="2" type="ORF">BZL29_4553</name>
</gene>
<accession>A0A1V3X5T0</accession>
<name>A0A1V3X5T0_MYCKA</name>
<evidence type="ECO:0000256" key="1">
    <source>
        <dbReference type="SAM" id="MobiDB-lite"/>
    </source>
</evidence>
<proteinExistence type="predicted"/>
<evidence type="ECO:0000313" key="3">
    <source>
        <dbReference type="Proteomes" id="UP000188532"/>
    </source>
</evidence>
<dbReference type="EMBL" id="MVBN01000004">
    <property type="protein sequence ID" value="OOK74468.1"/>
    <property type="molecule type" value="Genomic_DNA"/>
</dbReference>
<feature type="compositionally biased region" description="Basic and acidic residues" evidence="1">
    <location>
        <begin position="13"/>
        <end position="31"/>
    </location>
</feature>
<evidence type="ECO:0000313" key="2">
    <source>
        <dbReference type="EMBL" id="OOK74468.1"/>
    </source>
</evidence>
<organism evidence="2 3">
    <name type="scientific">Mycobacterium kansasii</name>
    <dbReference type="NCBI Taxonomy" id="1768"/>
    <lineage>
        <taxon>Bacteria</taxon>
        <taxon>Bacillati</taxon>
        <taxon>Actinomycetota</taxon>
        <taxon>Actinomycetes</taxon>
        <taxon>Mycobacteriales</taxon>
        <taxon>Mycobacteriaceae</taxon>
        <taxon>Mycobacterium</taxon>
    </lineage>
</organism>
<sequence length="57" mass="6201">MAAHRNRTGGVLTDRERADHRLDVVTKHPTESGRPGSSDLPVVGERPSGRAPTPMRD</sequence>
<protein>
    <submittedName>
        <fullName evidence="2">Uncharacterized protein</fullName>
    </submittedName>
</protein>
<dbReference type="AlphaFoldDB" id="A0A1V3X5T0"/>
<reference evidence="2 3" key="1">
    <citation type="submission" date="2017-02" db="EMBL/GenBank/DDBJ databases">
        <title>Complete genome sequences of Mycobacterium kansasii strains isolated from rhesus macaques.</title>
        <authorList>
            <person name="Panda A."/>
            <person name="Nagaraj S."/>
            <person name="Zhao X."/>
            <person name="Tettelin H."/>
            <person name="Detolla L.J."/>
        </authorList>
    </citation>
    <scope>NUCLEOTIDE SEQUENCE [LARGE SCALE GENOMIC DNA]</scope>
    <source>
        <strain evidence="2 3">11-3469</strain>
    </source>
</reference>
<comment type="caution">
    <text evidence="2">The sequence shown here is derived from an EMBL/GenBank/DDBJ whole genome shotgun (WGS) entry which is preliminary data.</text>
</comment>